<reference evidence="1 2" key="1">
    <citation type="submission" date="2014-03" db="EMBL/GenBank/DDBJ databases">
        <title>Draft genome of the hookworm Oesophagostomum dentatum.</title>
        <authorList>
            <person name="Mitreva M."/>
        </authorList>
    </citation>
    <scope>NUCLEOTIDE SEQUENCE [LARGE SCALE GENOMIC DNA]</scope>
    <source>
        <strain evidence="1 2">OD-Hann</strain>
    </source>
</reference>
<name>A0A0B1SNN3_OESDE</name>
<dbReference type="AlphaFoldDB" id="A0A0B1SNN3"/>
<organism evidence="1 2">
    <name type="scientific">Oesophagostomum dentatum</name>
    <name type="common">Nodular worm</name>
    <dbReference type="NCBI Taxonomy" id="61180"/>
    <lineage>
        <taxon>Eukaryota</taxon>
        <taxon>Metazoa</taxon>
        <taxon>Ecdysozoa</taxon>
        <taxon>Nematoda</taxon>
        <taxon>Chromadorea</taxon>
        <taxon>Rhabditida</taxon>
        <taxon>Rhabditina</taxon>
        <taxon>Rhabditomorpha</taxon>
        <taxon>Strongyloidea</taxon>
        <taxon>Strongylidae</taxon>
        <taxon>Oesophagostomum</taxon>
    </lineage>
</organism>
<dbReference type="Proteomes" id="UP000053660">
    <property type="component" value="Unassembled WGS sequence"/>
</dbReference>
<protein>
    <recommendedName>
        <fullName evidence="3">C2H2-type domain-containing protein</fullName>
    </recommendedName>
</protein>
<evidence type="ECO:0008006" key="3">
    <source>
        <dbReference type="Google" id="ProtNLM"/>
    </source>
</evidence>
<accession>A0A0B1SNN3</accession>
<dbReference type="OrthoDB" id="5786942at2759"/>
<evidence type="ECO:0000313" key="2">
    <source>
        <dbReference type="Proteomes" id="UP000053660"/>
    </source>
</evidence>
<sequence>MCRTSIKQRIALLGFRSKAKDALAVLERVANPQAIDLGRVRFPIDEGDSASGILSVVPRLSELCLSVLSTPRTTITVPSDEQRQPPCCSEPSTSRYHPTKRTGQLCTVCRRLFPSFSEYEDHLKAETCSNETAPDPVPIQMSDCGTIPLNYTYNPTRSSTSKRRLMICSLCHDDRFANAQQFHEHIIDCANKLAVL</sequence>
<evidence type="ECO:0000313" key="1">
    <source>
        <dbReference type="EMBL" id="KHJ84810.1"/>
    </source>
</evidence>
<dbReference type="EMBL" id="KN566632">
    <property type="protein sequence ID" value="KHJ84810.1"/>
    <property type="molecule type" value="Genomic_DNA"/>
</dbReference>
<keyword evidence="2" id="KW-1185">Reference proteome</keyword>
<proteinExistence type="predicted"/>
<gene>
    <name evidence="1" type="ORF">OESDEN_15471</name>
</gene>